<evidence type="ECO:0000313" key="3">
    <source>
        <dbReference type="Proteomes" id="UP000009138"/>
    </source>
</evidence>
<protein>
    <submittedName>
        <fullName evidence="2">Uncharacterized protein</fullName>
    </submittedName>
</protein>
<dbReference type="OMA" id="MGDNINE"/>
<dbReference type="EMBL" id="CH476733">
    <property type="protein sequence ID" value="EIE79020.1"/>
    <property type="molecule type" value="Genomic_DNA"/>
</dbReference>
<feature type="region of interest" description="Disordered" evidence="1">
    <location>
        <begin position="251"/>
        <end position="275"/>
    </location>
</feature>
<name>I1BS40_RHIO9</name>
<reference evidence="2 3" key="1">
    <citation type="journal article" date="2009" name="PLoS Genet.">
        <title>Genomic analysis of the basal lineage fungus Rhizopus oryzae reveals a whole-genome duplication.</title>
        <authorList>
            <person name="Ma L.-J."/>
            <person name="Ibrahim A.S."/>
            <person name="Skory C."/>
            <person name="Grabherr M.G."/>
            <person name="Burger G."/>
            <person name="Butler M."/>
            <person name="Elias M."/>
            <person name="Idnurm A."/>
            <person name="Lang B.F."/>
            <person name="Sone T."/>
            <person name="Abe A."/>
            <person name="Calvo S.E."/>
            <person name="Corrochano L.M."/>
            <person name="Engels R."/>
            <person name="Fu J."/>
            <person name="Hansberg W."/>
            <person name="Kim J.-M."/>
            <person name="Kodira C.D."/>
            <person name="Koehrsen M.J."/>
            <person name="Liu B."/>
            <person name="Miranda-Saavedra D."/>
            <person name="O'Leary S."/>
            <person name="Ortiz-Castellanos L."/>
            <person name="Poulter R."/>
            <person name="Rodriguez-Romero J."/>
            <person name="Ruiz-Herrera J."/>
            <person name="Shen Y.-Q."/>
            <person name="Zeng Q."/>
            <person name="Galagan J."/>
            <person name="Birren B.W."/>
            <person name="Cuomo C.A."/>
            <person name="Wickes B.L."/>
        </authorList>
    </citation>
    <scope>NUCLEOTIDE SEQUENCE [LARGE SCALE GENOMIC DNA]</scope>
    <source>
        <strain evidence="3">RA 99-880 / ATCC MYA-4621 / FGSC 9543 / NRRL 43880</strain>
    </source>
</reference>
<feature type="compositionally biased region" description="Polar residues" evidence="1">
    <location>
        <begin position="259"/>
        <end position="275"/>
    </location>
</feature>
<sequence>MNNIEHNDNVAQDQQSINITPEQLETLFQQFAARLKTEEKGQGERTILPYQIMTEMDETPSPEMRTTIKKYAREVPLYERGNWTASETTNKIFIPDLKRHKVDAHQVVSQRYKDADHLRIAARAATEVFEDLSYVQENGGDNAVLMDIIEKTRRLAIYSYITAKSIDKEARDLSATALRLPSNMRYIEEEEESNKKLAFSTESVEKIQQARYEQQILRSTIQHRQDGFRGRGGIRSGFSNYQRGNQFRSKIFFGRGRGRTNQQPGTNSSQIPSNQ</sequence>
<dbReference type="AlphaFoldDB" id="I1BS40"/>
<dbReference type="STRING" id="246409.I1BS40"/>
<accession>I1BS40</accession>
<gene>
    <name evidence="2" type="ORF">RO3G_03725</name>
</gene>
<proteinExistence type="predicted"/>
<dbReference type="GeneID" id="93610696"/>
<dbReference type="Proteomes" id="UP000009138">
    <property type="component" value="Unassembled WGS sequence"/>
</dbReference>
<dbReference type="RefSeq" id="XP_067514416.1">
    <property type="nucleotide sequence ID" value="XM_067658315.1"/>
</dbReference>
<dbReference type="OrthoDB" id="2267579at2759"/>
<evidence type="ECO:0000256" key="1">
    <source>
        <dbReference type="SAM" id="MobiDB-lite"/>
    </source>
</evidence>
<evidence type="ECO:0000313" key="2">
    <source>
        <dbReference type="EMBL" id="EIE79020.1"/>
    </source>
</evidence>
<organism evidence="2 3">
    <name type="scientific">Rhizopus delemar (strain RA 99-880 / ATCC MYA-4621 / FGSC 9543 / NRRL 43880)</name>
    <name type="common">Mucormycosis agent</name>
    <name type="synonym">Rhizopus arrhizus var. delemar</name>
    <dbReference type="NCBI Taxonomy" id="246409"/>
    <lineage>
        <taxon>Eukaryota</taxon>
        <taxon>Fungi</taxon>
        <taxon>Fungi incertae sedis</taxon>
        <taxon>Mucoromycota</taxon>
        <taxon>Mucoromycotina</taxon>
        <taxon>Mucoromycetes</taxon>
        <taxon>Mucorales</taxon>
        <taxon>Mucorineae</taxon>
        <taxon>Rhizopodaceae</taxon>
        <taxon>Rhizopus</taxon>
    </lineage>
</organism>
<keyword evidence="3" id="KW-1185">Reference proteome</keyword>
<dbReference type="InParanoid" id="I1BS40"/>
<dbReference type="VEuPathDB" id="FungiDB:RO3G_03725"/>